<dbReference type="KEGG" id="nyu:D7D52_35195"/>
<name>A0A386ZLP4_9NOCA</name>
<dbReference type="NCBIfam" id="TIGR04474">
    <property type="entry name" value="tcm_partner"/>
    <property type="match status" value="1"/>
</dbReference>
<organism evidence="2 3">
    <name type="scientific">Nocardia yunnanensis</name>
    <dbReference type="NCBI Taxonomy" id="2382165"/>
    <lineage>
        <taxon>Bacteria</taxon>
        <taxon>Bacillati</taxon>
        <taxon>Actinomycetota</taxon>
        <taxon>Actinomycetes</taxon>
        <taxon>Mycobacteriales</taxon>
        <taxon>Nocardiaceae</taxon>
        <taxon>Nocardia</taxon>
    </lineage>
</organism>
<proteinExistence type="predicted"/>
<keyword evidence="3" id="KW-1185">Reference proteome</keyword>
<dbReference type="EMBL" id="CP032568">
    <property type="protein sequence ID" value="AYF78213.1"/>
    <property type="molecule type" value="Genomic_DNA"/>
</dbReference>
<accession>A0A386ZLP4</accession>
<gene>
    <name evidence="2" type="primary">tcmP</name>
    <name evidence="2" type="ORF">D7D52_35195</name>
</gene>
<dbReference type="Proteomes" id="UP000267164">
    <property type="component" value="Chromosome"/>
</dbReference>
<feature type="region of interest" description="Disordered" evidence="1">
    <location>
        <begin position="326"/>
        <end position="365"/>
    </location>
</feature>
<dbReference type="AlphaFoldDB" id="A0A386ZLP4"/>
<dbReference type="RefSeq" id="WP_120743296.1">
    <property type="nucleotide sequence ID" value="NZ_CP032568.1"/>
</dbReference>
<evidence type="ECO:0000313" key="2">
    <source>
        <dbReference type="EMBL" id="AYF78213.1"/>
    </source>
</evidence>
<evidence type="ECO:0000313" key="3">
    <source>
        <dbReference type="Proteomes" id="UP000267164"/>
    </source>
</evidence>
<protein>
    <submittedName>
        <fullName evidence="2">Three-Cys-motif partner protein TcmP</fullName>
    </submittedName>
</protein>
<evidence type="ECO:0000256" key="1">
    <source>
        <dbReference type="SAM" id="MobiDB-lite"/>
    </source>
</evidence>
<reference evidence="2 3" key="1">
    <citation type="submission" date="2018-09" db="EMBL/GenBank/DDBJ databases">
        <title>Nocardia yunnanensis sp. nov., an actinomycete isolated from a soil sample.</title>
        <authorList>
            <person name="Zhang J."/>
        </authorList>
    </citation>
    <scope>NUCLEOTIDE SEQUENCE [LARGE SCALE GENOMIC DNA]</scope>
    <source>
        <strain evidence="2 3">CFHS0054</strain>
    </source>
</reference>
<sequence length="365" mass="42062">MARQWSYWTSNKLQILGDYVDRFNLASKSSTERIYLDLMAGQPENIERHTGELIDGSPRRVLAAEHGFTRHVFFELPENAAMLEESLRKDFPDKKFRVVPGDCNETIDGVLAELMPFNRAPTFAFIDQQAAEVDWTTIVKIAQFKSTLAKTKAELWLLVSPVFTLRGIRGTSSERFRERVTRFYGTTKWEIIQRALDANAITTNQYRDEMTNLIRFRLAEHLGYLHTHRIPMRMTNGTTIYDMVFATDHDAGDRIMRHLYKHAAEREPRMMAEARRYARMQKEEKSGQLSFFEPPAVPVPTVSGDVLWQPTPHWWPSSRPWWAEFSTSTSPRPGQVSERPTVAYHPTADRRARGPSPSASDRPTA</sequence>
<dbReference type="OrthoDB" id="3837980at2"/>
<dbReference type="InterPro" id="IPR031009">
    <property type="entry name" value="Tcm_partner"/>
</dbReference>